<keyword evidence="3" id="KW-0378">Hydrolase</keyword>
<feature type="domain" description="MPN" evidence="8">
    <location>
        <begin position="120"/>
        <end position="242"/>
    </location>
</feature>
<dbReference type="AlphaFoldDB" id="A0A2S9XU27"/>
<dbReference type="InterPro" id="IPR001405">
    <property type="entry name" value="UPF0758"/>
</dbReference>
<evidence type="ECO:0000259" key="8">
    <source>
        <dbReference type="PROSITE" id="PS50249"/>
    </source>
</evidence>
<keyword evidence="2" id="KW-0479">Metal-binding</keyword>
<dbReference type="PROSITE" id="PS01302">
    <property type="entry name" value="UPF0758"/>
    <property type="match status" value="1"/>
</dbReference>
<dbReference type="Proteomes" id="UP000238823">
    <property type="component" value="Unassembled WGS sequence"/>
</dbReference>
<dbReference type="PANTHER" id="PTHR30471">
    <property type="entry name" value="DNA REPAIR PROTEIN RADC"/>
    <property type="match status" value="1"/>
</dbReference>
<dbReference type="NCBIfam" id="TIGR00608">
    <property type="entry name" value="radc"/>
    <property type="match status" value="1"/>
</dbReference>
<evidence type="ECO:0000256" key="6">
    <source>
        <dbReference type="RuleBase" id="RU003797"/>
    </source>
</evidence>
<dbReference type="NCBIfam" id="NF000642">
    <property type="entry name" value="PRK00024.1"/>
    <property type="match status" value="1"/>
</dbReference>
<evidence type="ECO:0000256" key="7">
    <source>
        <dbReference type="SAM" id="MobiDB-lite"/>
    </source>
</evidence>
<dbReference type="OrthoDB" id="9804482at2"/>
<dbReference type="Pfam" id="PF04002">
    <property type="entry name" value="RadC"/>
    <property type="match status" value="1"/>
</dbReference>
<evidence type="ECO:0000313" key="10">
    <source>
        <dbReference type="Proteomes" id="UP000238823"/>
    </source>
</evidence>
<comment type="caution">
    <text evidence="9">The sequence shown here is derived from an EMBL/GenBank/DDBJ whole genome shotgun (WGS) entry which is preliminary data.</text>
</comment>
<gene>
    <name evidence="9" type="ORF">ENSA7_71930</name>
</gene>
<evidence type="ECO:0000256" key="3">
    <source>
        <dbReference type="ARBA" id="ARBA00022801"/>
    </source>
</evidence>
<dbReference type="PROSITE" id="PS50249">
    <property type="entry name" value="MPN"/>
    <property type="match status" value="1"/>
</dbReference>
<evidence type="ECO:0000256" key="5">
    <source>
        <dbReference type="ARBA" id="ARBA00023049"/>
    </source>
</evidence>
<dbReference type="InterPro" id="IPR037518">
    <property type="entry name" value="MPN"/>
</dbReference>
<sequence>MHLELAPDLSTFESTPKAENADAEPEPCTLLERPRERMLLYGPAVLGDVELIALLLGGGRALHRARAVLDAIGGLAGLSRACPQELREISGIGDASATALAAAVELKRRIDRIELSWGRQLVTPRDAELFLRSILHGASQENFVVIGLDARQRVRLVRTVAVGTLTRVEVHPRELFRPLIRSGMHSCLLAHNHPSGDATPSEADVLLTERMVRVGLFLGIPVIDHIVIADDSFVSLAELGLLPTDLACFDDS</sequence>
<evidence type="ECO:0000256" key="4">
    <source>
        <dbReference type="ARBA" id="ARBA00022833"/>
    </source>
</evidence>
<evidence type="ECO:0000313" key="9">
    <source>
        <dbReference type="EMBL" id="PRP96378.1"/>
    </source>
</evidence>
<protein>
    <recommendedName>
        <fullName evidence="8">MPN domain-containing protein</fullName>
    </recommendedName>
</protein>
<feature type="region of interest" description="Disordered" evidence="7">
    <location>
        <begin position="1"/>
        <end position="26"/>
    </location>
</feature>
<dbReference type="CDD" id="cd08071">
    <property type="entry name" value="MPN_DUF2466"/>
    <property type="match status" value="1"/>
</dbReference>
<keyword evidence="5" id="KW-0482">Metalloprotease</keyword>
<evidence type="ECO:0000256" key="1">
    <source>
        <dbReference type="ARBA" id="ARBA00022670"/>
    </source>
</evidence>
<comment type="similarity">
    <text evidence="6">Belongs to the UPF0758 family.</text>
</comment>
<dbReference type="GO" id="GO:0046872">
    <property type="term" value="F:metal ion binding"/>
    <property type="evidence" value="ECO:0007669"/>
    <property type="project" value="UniProtKB-KW"/>
</dbReference>
<evidence type="ECO:0000256" key="2">
    <source>
        <dbReference type="ARBA" id="ARBA00022723"/>
    </source>
</evidence>
<dbReference type="EMBL" id="PVNL01000135">
    <property type="protein sequence ID" value="PRP96378.1"/>
    <property type="molecule type" value="Genomic_DNA"/>
</dbReference>
<dbReference type="InterPro" id="IPR025657">
    <property type="entry name" value="RadC_JAB"/>
</dbReference>
<keyword evidence="1" id="KW-0645">Protease</keyword>
<name>A0A2S9XU27_9BACT</name>
<dbReference type="InterPro" id="IPR020891">
    <property type="entry name" value="UPF0758_CS"/>
</dbReference>
<organism evidence="9 10">
    <name type="scientific">Enhygromyxa salina</name>
    <dbReference type="NCBI Taxonomy" id="215803"/>
    <lineage>
        <taxon>Bacteria</taxon>
        <taxon>Pseudomonadati</taxon>
        <taxon>Myxococcota</taxon>
        <taxon>Polyangia</taxon>
        <taxon>Nannocystales</taxon>
        <taxon>Nannocystaceae</taxon>
        <taxon>Enhygromyxa</taxon>
    </lineage>
</organism>
<dbReference type="GO" id="GO:0008237">
    <property type="term" value="F:metallopeptidase activity"/>
    <property type="evidence" value="ECO:0007669"/>
    <property type="project" value="UniProtKB-KW"/>
</dbReference>
<accession>A0A2S9XU27</accession>
<dbReference type="PANTHER" id="PTHR30471:SF3">
    <property type="entry name" value="UPF0758 PROTEIN YEES-RELATED"/>
    <property type="match status" value="1"/>
</dbReference>
<proteinExistence type="inferred from homology"/>
<dbReference type="InterPro" id="IPR010994">
    <property type="entry name" value="RuvA_2-like"/>
</dbReference>
<dbReference type="RefSeq" id="WP_106093975.1">
    <property type="nucleotide sequence ID" value="NZ_PVNL01000135.1"/>
</dbReference>
<dbReference type="InterPro" id="IPR046778">
    <property type="entry name" value="UPF0758_N"/>
</dbReference>
<dbReference type="SUPFAM" id="SSF47781">
    <property type="entry name" value="RuvA domain 2-like"/>
    <property type="match status" value="1"/>
</dbReference>
<dbReference type="GO" id="GO:0006508">
    <property type="term" value="P:proteolysis"/>
    <property type="evidence" value="ECO:0007669"/>
    <property type="project" value="UniProtKB-KW"/>
</dbReference>
<dbReference type="Gene3D" id="3.40.140.10">
    <property type="entry name" value="Cytidine Deaminase, domain 2"/>
    <property type="match status" value="1"/>
</dbReference>
<keyword evidence="4" id="KW-0862">Zinc</keyword>
<reference evidence="9 10" key="1">
    <citation type="submission" date="2018-03" db="EMBL/GenBank/DDBJ databases">
        <title>Draft Genome Sequences of the Obligatory Marine Myxobacteria Enhygromyxa salina SWB007.</title>
        <authorList>
            <person name="Poehlein A."/>
            <person name="Moghaddam J.A."/>
            <person name="Harms H."/>
            <person name="Alanjari M."/>
            <person name="Koenig G.M."/>
            <person name="Daniel R."/>
            <person name="Schaeberle T.F."/>
        </authorList>
    </citation>
    <scope>NUCLEOTIDE SEQUENCE [LARGE SCALE GENOMIC DNA]</scope>
    <source>
        <strain evidence="9 10">SWB007</strain>
    </source>
</reference>
<dbReference type="Pfam" id="PF20582">
    <property type="entry name" value="UPF0758_N"/>
    <property type="match status" value="1"/>
</dbReference>